<organism evidence="3 4">
    <name type="scientific">Microthyrium microscopicum</name>
    <dbReference type="NCBI Taxonomy" id="703497"/>
    <lineage>
        <taxon>Eukaryota</taxon>
        <taxon>Fungi</taxon>
        <taxon>Dikarya</taxon>
        <taxon>Ascomycota</taxon>
        <taxon>Pezizomycotina</taxon>
        <taxon>Dothideomycetes</taxon>
        <taxon>Dothideomycetes incertae sedis</taxon>
        <taxon>Microthyriales</taxon>
        <taxon>Microthyriaceae</taxon>
        <taxon>Microthyrium</taxon>
    </lineage>
</organism>
<keyword evidence="4" id="KW-1185">Reference proteome</keyword>
<feature type="domain" description="C2H2-type" evidence="2">
    <location>
        <begin position="12"/>
        <end position="34"/>
    </location>
</feature>
<feature type="compositionally biased region" description="Low complexity" evidence="1">
    <location>
        <begin position="58"/>
        <end position="73"/>
    </location>
</feature>
<gene>
    <name evidence="3" type="ORF">BT63DRAFT_136494</name>
</gene>
<feature type="compositionally biased region" description="Basic and acidic residues" evidence="1">
    <location>
        <begin position="254"/>
        <end position="278"/>
    </location>
</feature>
<dbReference type="GO" id="GO:0042273">
    <property type="term" value="P:ribosomal large subunit biogenesis"/>
    <property type="evidence" value="ECO:0007669"/>
    <property type="project" value="TreeGrafter"/>
</dbReference>
<dbReference type="InterPro" id="IPR041661">
    <property type="entry name" value="ZN622/Rei1/Reh1_Znf-C2H2"/>
</dbReference>
<dbReference type="AlphaFoldDB" id="A0A6A6UM71"/>
<dbReference type="GO" id="GO:0030687">
    <property type="term" value="C:preribosome, large subunit precursor"/>
    <property type="evidence" value="ECO:0007669"/>
    <property type="project" value="TreeGrafter"/>
</dbReference>
<dbReference type="Pfam" id="PF12756">
    <property type="entry name" value="zf-C2H2_2"/>
    <property type="match status" value="1"/>
</dbReference>
<dbReference type="InterPro" id="IPR036236">
    <property type="entry name" value="Znf_C2H2_sf"/>
</dbReference>
<sequence length="352" mass="39488">MEISRTQLPFTCNGCELAFATSVEQRAHMRQSWHVYNLKRRMASLPPMSAERYAEQMPSSTAEPKKPSAPAEPSMEDLADDVEGLDIDEPTPTEEADINQCLFCKETLPTLDINLQHMSSEHGLYIPELDHLASVETFVEYIWGVINQYHECIYCGLAKRSANGVKQHMLEKGHCMINLEREPELLEFWDFSDAEADSDEDSESISKARPEYMSGDVNSASYRKMPDDTLLLASGKIVGSQHEGPKGTTKKRPAKDVARKAITRELDADAPKDEEHPNESTAAQPSRDRRVAVRGAMGLIGVSDQQKRSLMLTEKKMQKKELITRAAASWATERVANKQKFYRASGPMRPNG</sequence>
<dbReference type="InterPro" id="IPR013087">
    <property type="entry name" value="Znf_C2H2_type"/>
</dbReference>
<dbReference type="Proteomes" id="UP000799302">
    <property type="component" value="Unassembled WGS sequence"/>
</dbReference>
<dbReference type="SMART" id="SM00355">
    <property type="entry name" value="ZnF_C2H2"/>
    <property type="match status" value="3"/>
</dbReference>
<dbReference type="OrthoDB" id="19329at2759"/>
<dbReference type="PANTHER" id="PTHR13182">
    <property type="entry name" value="ZINC FINGER PROTEIN 622"/>
    <property type="match status" value="1"/>
</dbReference>
<dbReference type="SUPFAM" id="SSF57667">
    <property type="entry name" value="beta-beta-alpha zinc fingers"/>
    <property type="match status" value="1"/>
</dbReference>
<evidence type="ECO:0000313" key="3">
    <source>
        <dbReference type="EMBL" id="KAF2672786.1"/>
    </source>
</evidence>
<dbReference type="InterPro" id="IPR040025">
    <property type="entry name" value="Znf622/Rei1/Reh1"/>
</dbReference>
<evidence type="ECO:0000313" key="4">
    <source>
        <dbReference type="Proteomes" id="UP000799302"/>
    </source>
</evidence>
<feature type="region of interest" description="Disordered" evidence="1">
    <location>
        <begin position="50"/>
        <end position="76"/>
    </location>
</feature>
<protein>
    <recommendedName>
        <fullName evidence="2">C2H2-type domain-containing protein</fullName>
    </recommendedName>
</protein>
<dbReference type="EMBL" id="MU004231">
    <property type="protein sequence ID" value="KAF2672786.1"/>
    <property type="molecule type" value="Genomic_DNA"/>
</dbReference>
<proteinExistence type="predicted"/>
<evidence type="ECO:0000256" key="1">
    <source>
        <dbReference type="SAM" id="MobiDB-lite"/>
    </source>
</evidence>
<evidence type="ECO:0000259" key="2">
    <source>
        <dbReference type="PROSITE" id="PS00028"/>
    </source>
</evidence>
<dbReference type="PROSITE" id="PS00028">
    <property type="entry name" value="ZINC_FINGER_C2H2_1"/>
    <property type="match status" value="1"/>
</dbReference>
<reference evidence="3" key="1">
    <citation type="journal article" date="2020" name="Stud. Mycol.">
        <title>101 Dothideomycetes genomes: a test case for predicting lifestyles and emergence of pathogens.</title>
        <authorList>
            <person name="Haridas S."/>
            <person name="Albert R."/>
            <person name="Binder M."/>
            <person name="Bloem J."/>
            <person name="Labutti K."/>
            <person name="Salamov A."/>
            <person name="Andreopoulos B."/>
            <person name="Baker S."/>
            <person name="Barry K."/>
            <person name="Bills G."/>
            <person name="Bluhm B."/>
            <person name="Cannon C."/>
            <person name="Castanera R."/>
            <person name="Culley D."/>
            <person name="Daum C."/>
            <person name="Ezra D."/>
            <person name="Gonzalez J."/>
            <person name="Henrissat B."/>
            <person name="Kuo A."/>
            <person name="Liang C."/>
            <person name="Lipzen A."/>
            <person name="Lutzoni F."/>
            <person name="Magnuson J."/>
            <person name="Mondo S."/>
            <person name="Nolan M."/>
            <person name="Ohm R."/>
            <person name="Pangilinan J."/>
            <person name="Park H.-J."/>
            <person name="Ramirez L."/>
            <person name="Alfaro M."/>
            <person name="Sun H."/>
            <person name="Tritt A."/>
            <person name="Yoshinaga Y."/>
            <person name="Zwiers L.-H."/>
            <person name="Turgeon B."/>
            <person name="Goodwin S."/>
            <person name="Spatafora J."/>
            <person name="Crous P."/>
            <person name="Grigoriev I."/>
        </authorList>
    </citation>
    <scope>NUCLEOTIDE SEQUENCE</scope>
    <source>
        <strain evidence="3">CBS 115976</strain>
    </source>
</reference>
<accession>A0A6A6UM71</accession>
<feature type="region of interest" description="Disordered" evidence="1">
    <location>
        <begin position="236"/>
        <end position="289"/>
    </location>
</feature>
<name>A0A6A6UM71_9PEZI</name>
<dbReference type="PANTHER" id="PTHR13182:SF8">
    <property type="entry name" value="CYTOPLASMIC 60S SUBUNIT BIOGENESIS FACTOR ZNF622"/>
    <property type="match status" value="1"/>
</dbReference>